<sequence length="577" mass="64057">MDDEDNDYEAERQKTIAENRLLLDSLGLDSSGSSKIPFARPSPRPSAQKKRKATPVKHEDEGPRRRSGRLAGLEADGEAIVLRQEEEEKEREILRVINRKTRDQVMEVRRMVEEGSPSDAESLDDYLTKVAKSNVPRRIPDIKTSSGEAYAESDTQSIEVARLKSAFKGMTLRANAKVTSDRVFSMVVHPDPTKDLVFVGDKYGMLGIWDALGSPHERVKDEDDTSGAHAGEADEEGRVWQVQAHARNSITCMKIDPTAGSGLFSSSYDCSLRHLDFSTLTSTELFSFSDDDMLVTHFDLVPTGREAWLADKNGGISHCDFREGKEDRRRWVVQDEGRAAKLGGLSVNPLMPHLIVTAGNDQHLRIWDVRHLSSISPKPADVIKASPNVKVENDDTANGQPHTHIDTQPSSSIPYDRVESHLASAKGKGLLRASYQHGKSCSAAYWDPWGRRVLTTSYDDKLRVWTINPQSLMLDSQLAPSHFQPSRSIPHNCQTGRWLTILRAQWSLNMDYMPHFTVGNMKRSLDVLAATGDKIVSLWTDAVTAVPAVTASHPNVVNHIVGGNTSGRIQLWTPAEA</sequence>
<feature type="compositionally biased region" description="Polar residues" evidence="9">
    <location>
        <begin position="396"/>
        <end position="413"/>
    </location>
</feature>
<feature type="repeat" description="WD" evidence="7">
    <location>
        <begin position="354"/>
        <end position="377"/>
    </location>
</feature>
<evidence type="ECO:0000256" key="7">
    <source>
        <dbReference type="PROSITE-ProRule" id="PRU00221"/>
    </source>
</evidence>
<evidence type="ECO:0000256" key="2">
    <source>
        <dbReference type="ARBA" id="ARBA00021132"/>
    </source>
</evidence>
<dbReference type="GO" id="GO:2000001">
    <property type="term" value="P:regulation of DNA damage checkpoint"/>
    <property type="evidence" value="ECO:0007669"/>
    <property type="project" value="TreeGrafter"/>
</dbReference>
<comment type="caution">
    <text evidence="10">The sequence shown here is derived from an EMBL/GenBank/DDBJ whole genome shotgun (WGS) entry which is preliminary data.</text>
</comment>
<dbReference type="InterPro" id="IPR015943">
    <property type="entry name" value="WD40/YVTN_repeat-like_dom_sf"/>
</dbReference>
<comment type="function">
    <text evidence="8">DNA-binding protein that binds to both single- and double-stranded DNA. Binds preferentially to UV-damaged DNA. May be involved in DNA-metabolic processes.</text>
</comment>
<dbReference type="Proteomes" id="UP000193986">
    <property type="component" value="Unassembled WGS sequence"/>
</dbReference>
<evidence type="ECO:0000256" key="3">
    <source>
        <dbReference type="ARBA" id="ARBA00022574"/>
    </source>
</evidence>
<evidence type="ECO:0000256" key="4">
    <source>
        <dbReference type="ARBA" id="ARBA00022737"/>
    </source>
</evidence>
<dbReference type="InParanoid" id="A0A1Y2B111"/>
<dbReference type="OrthoDB" id="9890280at2759"/>
<proteinExistence type="inferred from homology"/>
<evidence type="ECO:0000256" key="5">
    <source>
        <dbReference type="ARBA" id="ARBA00022763"/>
    </source>
</evidence>
<accession>A0A1Y2B111</accession>
<dbReference type="Gene3D" id="2.130.10.10">
    <property type="entry name" value="YVTN repeat-like/Quinoprotein amine dehydrogenase"/>
    <property type="match status" value="2"/>
</dbReference>
<organism evidence="10 11">
    <name type="scientific">Naematelia encephala</name>
    <dbReference type="NCBI Taxonomy" id="71784"/>
    <lineage>
        <taxon>Eukaryota</taxon>
        <taxon>Fungi</taxon>
        <taxon>Dikarya</taxon>
        <taxon>Basidiomycota</taxon>
        <taxon>Agaricomycotina</taxon>
        <taxon>Tremellomycetes</taxon>
        <taxon>Tremellales</taxon>
        <taxon>Naemateliaceae</taxon>
        <taxon>Naematelia</taxon>
    </lineage>
</organism>
<evidence type="ECO:0000256" key="1">
    <source>
        <dbReference type="ARBA" id="ARBA00005434"/>
    </source>
</evidence>
<keyword evidence="11" id="KW-1185">Reference proteome</keyword>
<name>A0A1Y2B111_9TREE</name>
<protein>
    <recommendedName>
        <fullName evidence="2 8">DNA damage-binding protein CMR1</fullName>
    </recommendedName>
</protein>
<keyword evidence="4" id="KW-0677">Repeat</keyword>
<dbReference type="InterPro" id="IPR036322">
    <property type="entry name" value="WD40_repeat_dom_sf"/>
</dbReference>
<evidence type="ECO:0000313" key="10">
    <source>
        <dbReference type="EMBL" id="ORY28177.1"/>
    </source>
</evidence>
<dbReference type="InterPro" id="IPR019775">
    <property type="entry name" value="WD40_repeat_CS"/>
</dbReference>
<dbReference type="PANTHER" id="PTHR14773:SF0">
    <property type="entry name" value="WD REPEAT-CONTAINING PROTEIN 76"/>
    <property type="match status" value="1"/>
</dbReference>
<dbReference type="GO" id="GO:0005634">
    <property type="term" value="C:nucleus"/>
    <property type="evidence" value="ECO:0007669"/>
    <property type="project" value="TreeGrafter"/>
</dbReference>
<keyword evidence="5 8" id="KW-0227">DNA damage</keyword>
<dbReference type="GO" id="GO:0003677">
    <property type="term" value="F:DNA binding"/>
    <property type="evidence" value="ECO:0007669"/>
    <property type="project" value="UniProtKB-UniRule"/>
</dbReference>
<keyword evidence="6 8" id="KW-0238">DNA-binding</keyword>
<dbReference type="EMBL" id="MCFC01000033">
    <property type="protein sequence ID" value="ORY28177.1"/>
    <property type="molecule type" value="Genomic_DNA"/>
</dbReference>
<dbReference type="GO" id="GO:0006974">
    <property type="term" value="P:DNA damage response"/>
    <property type="evidence" value="ECO:0007669"/>
    <property type="project" value="UniProtKB-KW"/>
</dbReference>
<gene>
    <name evidence="10" type="ORF">BCR39DRAFT_535893</name>
</gene>
<dbReference type="STRING" id="71784.A0A1Y2B111"/>
<keyword evidence="3 7" id="KW-0853">WD repeat</keyword>
<dbReference type="Pfam" id="PF00400">
    <property type="entry name" value="WD40"/>
    <property type="match status" value="1"/>
</dbReference>
<dbReference type="AlphaFoldDB" id="A0A1Y2B111"/>
<feature type="repeat" description="WD" evidence="7">
    <location>
        <begin position="434"/>
        <end position="475"/>
    </location>
</feature>
<evidence type="ECO:0000313" key="11">
    <source>
        <dbReference type="Proteomes" id="UP000193986"/>
    </source>
</evidence>
<evidence type="ECO:0000256" key="6">
    <source>
        <dbReference type="ARBA" id="ARBA00023125"/>
    </source>
</evidence>
<evidence type="ECO:0000256" key="9">
    <source>
        <dbReference type="SAM" id="MobiDB-lite"/>
    </source>
</evidence>
<reference evidence="10 11" key="1">
    <citation type="submission" date="2016-07" db="EMBL/GenBank/DDBJ databases">
        <title>Pervasive Adenine N6-methylation of Active Genes in Fungi.</title>
        <authorList>
            <consortium name="DOE Joint Genome Institute"/>
            <person name="Mondo S.J."/>
            <person name="Dannebaum R.O."/>
            <person name="Kuo R.C."/>
            <person name="Labutti K."/>
            <person name="Haridas S."/>
            <person name="Kuo A."/>
            <person name="Salamov A."/>
            <person name="Ahrendt S.R."/>
            <person name="Lipzen A."/>
            <person name="Sullivan W."/>
            <person name="Andreopoulos W.B."/>
            <person name="Clum A."/>
            <person name="Lindquist E."/>
            <person name="Daum C."/>
            <person name="Ramamoorthy G.K."/>
            <person name="Gryganskyi A."/>
            <person name="Culley D."/>
            <person name="Magnuson J.K."/>
            <person name="James T.Y."/>
            <person name="O'Malley M.A."/>
            <person name="Stajich J.E."/>
            <person name="Spatafora J.W."/>
            <person name="Visel A."/>
            <person name="Grigoriev I.V."/>
        </authorList>
    </citation>
    <scope>NUCLEOTIDE SEQUENCE [LARGE SCALE GENOMIC DNA]</scope>
    <source>
        <strain evidence="10 11">68-887.2</strain>
    </source>
</reference>
<dbReference type="InterPro" id="IPR050853">
    <property type="entry name" value="WD_repeat_DNA-damage-binding"/>
</dbReference>
<evidence type="ECO:0000256" key="8">
    <source>
        <dbReference type="RuleBase" id="RU365004"/>
    </source>
</evidence>
<dbReference type="PANTHER" id="PTHR14773">
    <property type="entry name" value="WD REPEAT-CONTAINING PROTEIN 76"/>
    <property type="match status" value="1"/>
</dbReference>
<feature type="region of interest" description="Disordered" evidence="9">
    <location>
        <begin position="391"/>
        <end position="414"/>
    </location>
</feature>
<feature type="region of interest" description="Disordered" evidence="9">
    <location>
        <begin position="26"/>
        <end position="72"/>
    </location>
</feature>
<dbReference type="SUPFAM" id="SSF50978">
    <property type="entry name" value="WD40 repeat-like"/>
    <property type="match status" value="1"/>
</dbReference>
<comment type="similarity">
    <text evidence="1 8">Belongs to the WD repeat DDB2/WDR76 family.</text>
</comment>
<dbReference type="SMART" id="SM00320">
    <property type="entry name" value="WD40"/>
    <property type="match status" value="4"/>
</dbReference>
<dbReference type="PROSITE" id="PS50082">
    <property type="entry name" value="WD_REPEATS_2"/>
    <property type="match status" value="2"/>
</dbReference>
<dbReference type="PROSITE" id="PS00678">
    <property type="entry name" value="WD_REPEATS_1"/>
    <property type="match status" value="1"/>
</dbReference>
<dbReference type="InterPro" id="IPR001680">
    <property type="entry name" value="WD40_rpt"/>
</dbReference>